<proteinExistence type="predicted"/>
<dbReference type="RefSeq" id="WP_100164518.1">
    <property type="nucleotide sequence ID" value="NZ_PGTB01000173.1"/>
</dbReference>
<dbReference type="AlphaFoldDB" id="A0A2M8IVF0"/>
<protein>
    <submittedName>
        <fullName evidence="1">Uncharacterized protein</fullName>
    </submittedName>
</protein>
<dbReference type="InterPro" id="IPR047677">
    <property type="entry name" value="GDCCVxC"/>
</dbReference>
<gene>
    <name evidence="1" type="ORF">CVM52_21940</name>
</gene>
<comment type="caution">
    <text evidence="1">The sequence shown here is derived from an EMBL/GenBank/DDBJ whole genome shotgun (WGS) entry which is preliminary data.</text>
</comment>
<dbReference type="NCBIfam" id="NF041374">
    <property type="entry name" value="GDCCVxC"/>
    <property type="match status" value="1"/>
</dbReference>
<dbReference type="OrthoDB" id="332228at2"/>
<evidence type="ECO:0000313" key="2">
    <source>
        <dbReference type="Proteomes" id="UP000231553"/>
    </source>
</evidence>
<accession>A0A2M8IVF0</accession>
<sequence length="71" mass="7366">MTVAAPQLQSVLTCPRCGHASQERMPEDACLYFYDCAGCGAVLRPKPGDCCVFCSYGSVACPPVQAGGCCA</sequence>
<keyword evidence="2" id="KW-1185">Reference proteome</keyword>
<organism evidence="1 2">
    <name type="scientific">Pseudooceanicola lipolyticus</name>
    <dbReference type="NCBI Taxonomy" id="2029104"/>
    <lineage>
        <taxon>Bacteria</taxon>
        <taxon>Pseudomonadati</taxon>
        <taxon>Pseudomonadota</taxon>
        <taxon>Alphaproteobacteria</taxon>
        <taxon>Rhodobacterales</taxon>
        <taxon>Paracoccaceae</taxon>
        <taxon>Pseudooceanicola</taxon>
    </lineage>
</organism>
<dbReference type="EMBL" id="PGTB01000173">
    <property type="protein sequence ID" value="PJE34499.1"/>
    <property type="molecule type" value="Genomic_DNA"/>
</dbReference>
<dbReference type="Proteomes" id="UP000231553">
    <property type="component" value="Unassembled WGS sequence"/>
</dbReference>
<name>A0A2M8IVF0_9RHOB</name>
<evidence type="ECO:0000313" key="1">
    <source>
        <dbReference type="EMBL" id="PJE34499.1"/>
    </source>
</evidence>
<reference evidence="1 2" key="1">
    <citation type="journal article" date="2018" name="Int. J. Syst. Evol. Microbiol.">
        <title>Pseudooceanicola lipolyticus sp. nov., a marine alphaproteobacterium, reclassification of Oceanicola flagellatus as Pseudooceanicola flagellatus comb. nov. and emended description of the genus Pseudooceanicola.</title>
        <authorList>
            <person name="Huang M.-M."/>
            <person name="Guo L.-L."/>
            <person name="Wu Y.-H."/>
            <person name="Lai Q.-L."/>
            <person name="Shao Z.-Z."/>
            <person name="Wang C.-S."/>
            <person name="Wu M."/>
            <person name="Xu X.-W."/>
        </authorList>
    </citation>
    <scope>NUCLEOTIDE SEQUENCE [LARGE SCALE GENOMIC DNA]</scope>
    <source>
        <strain evidence="1 2">157</strain>
    </source>
</reference>